<keyword evidence="2" id="KW-1185">Reference proteome</keyword>
<dbReference type="eggNOG" id="KOG1088">
    <property type="taxonomic scope" value="Eukaryota"/>
</dbReference>
<dbReference type="Proteomes" id="UP000031512">
    <property type="component" value="Chromosome 3"/>
</dbReference>
<dbReference type="GO" id="GO:0030488">
    <property type="term" value="P:tRNA methylation"/>
    <property type="evidence" value="ECO:0007669"/>
    <property type="project" value="TreeGrafter"/>
</dbReference>
<dbReference type="RefSeq" id="XP_004831303.1">
    <property type="nucleotide sequence ID" value="XM_004831246.1"/>
</dbReference>
<evidence type="ECO:0000313" key="1">
    <source>
        <dbReference type="EMBL" id="AFZ81637.1"/>
    </source>
</evidence>
<dbReference type="OrthoDB" id="2187549at2759"/>
<proteinExistence type="predicted"/>
<dbReference type="STRING" id="1537102.L0B193"/>
<reference evidence="1 2" key="1">
    <citation type="journal article" date="2012" name="BMC Genomics">
        <title>Comparative genomic analysis and phylogenetic position of Theileria equi.</title>
        <authorList>
            <person name="Kappmeyer L.S."/>
            <person name="Thiagarajan M."/>
            <person name="Herndon D.R."/>
            <person name="Ramsay J.D."/>
            <person name="Caler E."/>
            <person name="Djikeng A."/>
            <person name="Gillespie J.J."/>
            <person name="Lau A.O."/>
            <person name="Roalson E.H."/>
            <person name="Silva J.C."/>
            <person name="Silva M.G."/>
            <person name="Suarez C.E."/>
            <person name="Ueti M.W."/>
            <person name="Nene V.M."/>
            <person name="Mealey R.H."/>
            <person name="Knowles D.P."/>
            <person name="Brayton K.A."/>
        </authorList>
    </citation>
    <scope>NUCLEOTIDE SEQUENCE [LARGE SCALE GENOMIC DNA]</scope>
    <source>
        <strain evidence="1 2">WA</strain>
    </source>
</reference>
<dbReference type="AlphaFoldDB" id="L0B193"/>
<dbReference type="VEuPathDB" id="PiroplasmaDB:BEWA_010540"/>
<dbReference type="Gene3D" id="2.20.25.10">
    <property type="match status" value="1"/>
</dbReference>
<dbReference type="PANTHER" id="PTHR12773">
    <property type="entry name" value="UPF0315 PROTEIN-RELATED"/>
    <property type="match status" value="1"/>
</dbReference>
<dbReference type="InterPro" id="IPR039127">
    <property type="entry name" value="Trm112"/>
</dbReference>
<dbReference type="GeneID" id="15805350"/>
<evidence type="ECO:0000313" key="2">
    <source>
        <dbReference type="Proteomes" id="UP000031512"/>
    </source>
</evidence>
<name>L0B193_THEEQ</name>
<sequence length="127" mass="14570">MRLITHNMLTCNKNKCTGGYPLKIELDENPNSFKIESQPVNPEFIKKLLPRIDYKALYTAASSLSVDLPMNYMEEDTENNNFINTVHHAIFNVSTVAYVTHRIVVSHLGRQTDLPRIPNMLHSNLEE</sequence>
<gene>
    <name evidence="1" type="ORF">BEWA_010540</name>
</gene>
<accession>L0B193</accession>
<organism evidence="1 2">
    <name type="scientific">Theileria equi strain WA</name>
    <dbReference type="NCBI Taxonomy" id="1537102"/>
    <lineage>
        <taxon>Eukaryota</taxon>
        <taxon>Sar</taxon>
        <taxon>Alveolata</taxon>
        <taxon>Apicomplexa</taxon>
        <taxon>Aconoidasida</taxon>
        <taxon>Piroplasmida</taxon>
        <taxon>Theileriidae</taxon>
        <taxon>Theileria</taxon>
    </lineage>
</organism>
<dbReference type="EMBL" id="CP001670">
    <property type="protein sequence ID" value="AFZ81637.1"/>
    <property type="molecule type" value="Genomic_DNA"/>
</dbReference>
<dbReference type="KEGG" id="beq:BEWA_010540"/>
<protein>
    <submittedName>
        <fullName evidence="1">Uncharacterized protein</fullName>
    </submittedName>
</protein>
<dbReference type="GO" id="GO:0070476">
    <property type="term" value="P:rRNA (guanine-N7)-methylation"/>
    <property type="evidence" value="ECO:0007669"/>
    <property type="project" value="TreeGrafter"/>
</dbReference>
<dbReference type="GO" id="GO:0046982">
    <property type="term" value="F:protein heterodimerization activity"/>
    <property type="evidence" value="ECO:0007669"/>
    <property type="project" value="InterPro"/>
</dbReference>
<dbReference type="PANTHER" id="PTHR12773:SF0">
    <property type="entry name" value="MULTIFUNCTIONAL METHYLTRANSFERASE SUBUNIT TRM112-LIKE PROTEIN"/>
    <property type="match status" value="1"/>
</dbReference>